<dbReference type="KEGG" id="vg:64766446"/>
<organism evidence="1 2">
    <name type="scientific">Rhodococcus phage Finch</name>
    <dbReference type="NCBI Taxonomy" id="2094144"/>
    <lineage>
        <taxon>Viruses</taxon>
        <taxon>Duplodnaviria</taxon>
        <taxon>Heunggongvirae</taxon>
        <taxon>Uroviricota</taxon>
        <taxon>Caudoviricetes</taxon>
        <taxon>Finchvirus</taxon>
        <taxon>Finchvirus finch</taxon>
    </lineage>
</organism>
<evidence type="ECO:0000313" key="2">
    <source>
        <dbReference type="Proteomes" id="UP000241290"/>
    </source>
</evidence>
<name>A0A2P1JXR3_9CAUD</name>
<dbReference type="GeneID" id="64766446"/>
<dbReference type="EMBL" id="MG962366">
    <property type="protein sequence ID" value="AVO25118.1"/>
    <property type="molecule type" value="Genomic_DNA"/>
</dbReference>
<proteinExistence type="predicted"/>
<dbReference type="Proteomes" id="UP000241290">
    <property type="component" value="Genome"/>
</dbReference>
<protein>
    <submittedName>
        <fullName evidence="1">Uncharacterized protein</fullName>
    </submittedName>
</protein>
<keyword evidence="2" id="KW-1185">Reference proteome</keyword>
<accession>A0A2P1JXR3</accession>
<evidence type="ECO:0000313" key="1">
    <source>
        <dbReference type="EMBL" id="AVO25118.1"/>
    </source>
</evidence>
<gene>
    <name evidence="1" type="primary">193</name>
    <name evidence="1" type="ORF">SEA_FINCH_193</name>
</gene>
<dbReference type="RefSeq" id="YP_010059215.1">
    <property type="nucleotide sequence ID" value="NC_054724.1"/>
</dbReference>
<reference evidence="2" key="1">
    <citation type="submission" date="2018-02" db="EMBL/GenBank/DDBJ databases">
        <authorList>
            <person name="Cohen D.B."/>
            <person name="Kent A.D."/>
        </authorList>
    </citation>
    <scope>NUCLEOTIDE SEQUENCE [LARGE SCALE GENOMIC DNA]</scope>
</reference>
<sequence length="82" mass="9285">MSKYIYVTACDSPDVVSEAFSKRSDAQKACDSPEEKWTKWVPGHLVVASDPPNWVPTYKNGIHVDNTESDFEWPVVTKLEVK</sequence>